<evidence type="ECO:0000313" key="2">
    <source>
        <dbReference type="Proteomes" id="UP001525566"/>
    </source>
</evidence>
<dbReference type="EMBL" id="JAOAMU010000002">
    <property type="protein sequence ID" value="MCT2562116.1"/>
    <property type="molecule type" value="Genomic_DNA"/>
</dbReference>
<keyword evidence="2" id="KW-1185">Reference proteome</keyword>
<dbReference type="Proteomes" id="UP001525566">
    <property type="component" value="Unassembled WGS sequence"/>
</dbReference>
<evidence type="ECO:0000313" key="1">
    <source>
        <dbReference type="EMBL" id="MCT2562116.1"/>
    </source>
</evidence>
<protein>
    <submittedName>
        <fullName evidence="1">Uncharacterized protein</fullName>
    </submittedName>
</protein>
<comment type="caution">
    <text evidence="1">The sequence shown here is derived from an EMBL/GenBank/DDBJ whole genome shotgun (WGS) entry which is preliminary data.</text>
</comment>
<name>A0ABT2ITF9_9FLAO</name>
<sequence length="48" mass="5464">MLKGLAKACMNLFGLKMMKNTPDLLSDPGKIPSKKLKPHSELIYYLRE</sequence>
<reference evidence="1 2" key="1">
    <citation type="submission" date="2022-09" db="EMBL/GenBank/DDBJ databases">
        <title>Chryseobacterium oleae sp.nov., isolated from the inter-root soil of Pyrola calliantha H. Andr. in Tibet.</title>
        <authorList>
            <person name="Li Z."/>
        </authorList>
    </citation>
    <scope>NUCLEOTIDE SEQUENCE [LARGE SCALE GENOMIC DNA]</scope>
    <source>
        <strain evidence="2">pc1-10</strain>
    </source>
</reference>
<gene>
    <name evidence="1" type="ORF">N0B48_09465</name>
</gene>
<proteinExistence type="predicted"/>
<organism evidence="1 2">
    <name type="scientific">Chryseobacterium herbae</name>
    <dbReference type="NCBI Taxonomy" id="2976476"/>
    <lineage>
        <taxon>Bacteria</taxon>
        <taxon>Pseudomonadati</taxon>
        <taxon>Bacteroidota</taxon>
        <taxon>Flavobacteriia</taxon>
        <taxon>Flavobacteriales</taxon>
        <taxon>Weeksellaceae</taxon>
        <taxon>Chryseobacterium group</taxon>
        <taxon>Chryseobacterium</taxon>
    </lineage>
</organism>
<accession>A0ABT2ITF9</accession>